<dbReference type="PANTHER" id="PTHR38444:SF1">
    <property type="entry name" value="ENTEROBACTIN BIOSYNTHESIS PROTEIN YBDZ"/>
    <property type="match status" value="1"/>
</dbReference>
<dbReference type="InterPro" id="IPR038020">
    <property type="entry name" value="MbtH-like_sf"/>
</dbReference>
<dbReference type="Proteomes" id="UP000324285">
    <property type="component" value="Chromosome"/>
</dbReference>
<dbReference type="AlphaFoldDB" id="A0A856QK33"/>
<dbReference type="GO" id="GO:0005829">
    <property type="term" value="C:cytosol"/>
    <property type="evidence" value="ECO:0007669"/>
    <property type="project" value="TreeGrafter"/>
</dbReference>
<gene>
    <name evidence="2" type="ORF">E4T21_01015</name>
</gene>
<organism evidence="2 3">
    <name type="scientific">Halomonas binhaiensis</name>
    <dbReference type="NCBI Taxonomy" id="2562282"/>
    <lineage>
        <taxon>Bacteria</taxon>
        <taxon>Pseudomonadati</taxon>
        <taxon>Pseudomonadota</taxon>
        <taxon>Gammaproteobacteria</taxon>
        <taxon>Oceanospirillales</taxon>
        <taxon>Halomonadaceae</taxon>
        <taxon>Halomonas</taxon>
    </lineage>
</organism>
<protein>
    <submittedName>
        <fullName evidence="2">MbtH family protein</fullName>
    </submittedName>
</protein>
<dbReference type="SMART" id="SM00923">
    <property type="entry name" value="MbtH"/>
    <property type="match status" value="1"/>
</dbReference>
<dbReference type="Pfam" id="PF03621">
    <property type="entry name" value="MbtH"/>
    <property type="match status" value="1"/>
</dbReference>
<name>A0A856QK33_9GAMM</name>
<feature type="domain" description="MbtH-like" evidence="1">
    <location>
        <begin position="4"/>
        <end position="54"/>
    </location>
</feature>
<dbReference type="GO" id="GO:0019290">
    <property type="term" value="P:siderophore biosynthetic process"/>
    <property type="evidence" value="ECO:0007669"/>
    <property type="project" value="TreeGrafter"/>
</dbReference>
<evidence type="ECO:0000313" key="2">
    <source>
        <dbReference type="EMBL" id="QEM80294.2"/>
    </source>
</evidence>
<evidence type="ECO:0000313" key="3">
    <source>
        <dbReference type="Proteomes" id="UP000324285"/>
    </source>
</evidence>
<sequence>MMTNPFDNAQGSFVVLVNAEGQHSLWPAFIGVPEGWKTVFGPGERQACLDHIETNWFDMRPETLVQSMNDRCG</sequence>
<dbReference type="InterPro" id="IPR005153">
    <property type="entry name" value="MbtH-like_dom"/>
</dbReference>
<dbReference type="InterPro" id="IPR037407">
    <property type="entry name" value="MLP_fam"/>
</dbReference>
<dbReference type="Gene3D" id="3.90.820.10">
    <property type="entry name" value="Structural Genomics, Unknown Function 30-nov-00 1gh9 Mol_id"/>
    <property type="match status" value="1"/>
</dbReference>
<proteinExistence type="predicted"/>
<dbReference type="SUPFAM" id="SSF160582">
    <property type="entry name" value="MbtH-like"/>
    <property type="match status" value="1"/>
</dbReference>
<dbReference type="PANTHER" id="PTHR38444">
    <property type="entry name" value="ENTEROBACTIN BIOSYNTHESIS PROTEIN YBDZ"/>
    <property type="match status" value="1"/>
</dbReference>
<dbReference type="EMBL" id="CP038437">
    <property type="protein sequence ID" value="QEM80294.2"/>
    <property type="molecule type" value="Genomic_DNA"/>
</dbReference>
<reference evidence="2" key="1">
    <citation type="submission" date="2021-02" db="EMBL/GenBank/DDBJ databases">
        <title>Strain Y2R2, a novel species of the genus Halomonas.</title>
        <authorList>
            <person name="Huang H."/>
        </authorList>
    </citation>
    <scope>NUCLEOTIDE SEQUENCE</scope>
    <source>
        <strain evidence="2">Y2R2</strain>
    </source>
</reference>
<dbReference type="KEGG" id="hbh:E4T21_01015"/>
<evidence type="ECO:0000259" key="1">
    <source>
        <dbReference type="SMART" id="SM00923"/>
    </source>
</evidence>
<keyword evidence="3" id="KW-1185">Reference proteome</keyword>
<accession>A0A856QK33</accession>